<proteinExistence type="predicted"/>
<name>A0A516PYB0_9ACTN</name>
<dbReference type="InterPro" id="IPR019239">
    <property type="entry name" value="VapB_antitoxin"/>
</dbReference>
<sequence length="71" mass="8127">MTRTVIDLDDQLVAEVAEALGTKTKKDTVNTALREVLESRRRALALIQLRDEIEDGALDLDLLMDKKNYRR</sequence>
<dbReference type="Pfam" id="PF09957">
    <property type="entry name" value="VapB_antitoxin"/>
    <property type="match status" value="1"/>
</dbReference>
<accession>A0A516PYB0</accession>
<protein>
    <submittedName>
        <fullName evidence="1">Type II toxin-antitoxin system VapB family antitoxin</fullName>
    </submittedName>
</protein>
<gene>
    <name evidence="1" type="ORF">FOE78_09810</name>
</gene>
<evidence type="ECO:0000313" key="2">
    <source>
        <dbReference type="Proteomes" id="UP000319263"/>
    </source>
</evidence>
<dbReference type="EMBL" id="CP041692">
    <property type="protein sequence ID" value="QDP96158.1"/>
    <property type="molecule type" value="Genomic_DNA"/>
</dbReference>
<dbReference type="OrthoDB" id="4563074at2"/>
<reference evidence="1 2" key="1">
    <citation type="submission" date="2019-07" db="EMBL/GenBank/DDBJ databases">
        <title>Microlunatus dokdonensis sp. nov. isolated from the rhizospheric soil of the wild plant Elymus tsukushiensis.</title>
        <authorList>
            <person name="Ghim S.-Y."/>
            <person name="Hwang Y.-J."/>
            <person name="Son J.-S."/>
            <person name="Shin J.-H."/>
        </authorList>
    </citation>
    <scope>NUCLEOTIDE SEQUENCE [LARGE SCALE GENOMIC DNA]</scope>
    <source>
        <strain evidence="1 2">KUDC0627</strain>
    </source>
</reference>
<evidence type="ECO:0000313" key="1">
    <source>
        <dbReference type="EMBL" id="QDP96158.1"/>
    </source>
</evidence>
<organism evidence="1 2">
    <name type="scientific">Microlunatus elymi</name>
    <dbReference type="NCBI Taxonomy" id="2596828"/>
    <lineage>
        <taxon>Bacteria</taxon>
        <taxon>Bacillati</taxon>
        <taxon>Actinomycetota</taxon>
        <taxon>Actinomycetes</taxon>
        <taxon>Propionibacteriales</taxon>
        <taxon>Propionibacteriaceae</taxon>
        <taxon>Microlunatus</taxon>
    </lineage>
</organism>
<dbReference type="AlphaFoldDB" id="A0A516PYB0"/>
<dbReference type="RefSeq" id="WP_143986124.1">
    <property type="nucleotide sequence ID" value="NZ_CP041692.1"/>
</dbReference>
<keyword evidence="2" id="KW-1185">Reference proteome</keyword>
<dbReference type="Proteomes" id="UP000319263">
    <property type="component" value="Chromosome"/>
</dbReference>
<dbReference type="KEGG" id="mik:FOE78_09810"/>